<keyword evidence="4" id="KW-0539">Nucleus</keyword>
<evidence type="ECO:0000256" key="2">
    <source>
        <dbReference type="ARBA" id="ARBA00022574"/>
    </source>
</evidence>
<name>G0U5R9_TRYVY</name>
<comment type="subcellular location">
    <subcellularLocation>
        <location evidence="1">Nucleus</location>
    </subcellularLocation>
</comment>
<feature type="repeat" description="WD" evidence="5">
    <location>
        <begin position="264"/>
        <end position="293"/>
    </location>
</feature>
<dbReference type="InterPro" id="IPR036322">
    <property type="entry name" value="WD40_repeat_dom_sf"/>
</dbReference>
<accession>G0U5R9</accession>
<dbReference type="PROSITE" id="PS50082">
    <property type="entry name" value="WD_REPEATS_2"/>
    <property type="match status" value="2"/>
</dbReference>
<dbReference type="InterPro" id="IPR039241">
    <property type="entry name" value="Rrp9-like"/>
</dbReference>
<organism evidence="7">
    <name type="scientific">Trypanosoma vivax (strain Y486)</name>
    <dbReference type="NCBI Taxonomy" id="1055687"/>
    <lineage>
        <taxon>Eukaryota</taxon>
        <taxon>Discoba</taxon>
        <taxon>Euglenozoa</taxon>
        <taxon>Kinetoplastea</taxon>
        <taxon>Metakinetoplastina</taxon>
        <taxon>Trypanosomatida</taxon>
        <taxon>Trypanosomatidae</taxon>
        <taxon>Trypanosoma</taxon>
        <taxon>Duttonella</taxon>
    </lineage>
</organism>
<protein>
    <recommendedName>
        <fullName evidence="8">Guanine nucleotide-binding protein subunit beta-like protein</fullName>
    </recommendedName>
</protein>
<feature type="compositionally biased region" description="Basic residues" evidence="6">
    <location>
        <begin position="706"/>
        <end position="723"/>
    </location>
</feature>
<dbReference type="GO" id="GO:0032040">
    <property type="term" value="C:small-subunit processome"/>
    <property type="evidence" value="ECO:0007669"/>
    <property type="project" value="TreeGrafter"/>
</dbReference>
<dbReference type="SUPFAM" id="SSF50978">
    <property type="entry name" value="WD40 repeat-like"/>
    <property type="match status" value="1"/>
</dbReference>
<evidence type="ECO:0000256" key="6">
    <source>
        <dbReference type="SAM" id="MobiDB-lite"/>
    </source>
</evidence>
<feature type="repeat" description="WD" evidence="5">
    <location>
        <begin position="424"/>
        <end position="458"/>
    </location>
</feature>
<evidence type="ECO:0000256" key="4">
    <source>
        <dbReference type="ARBA" id="ARBA00023242"/>
    </source>
</evidence>
<feature type="compositionally biased region" description="Acidic residues" evidence="6">
    <location>
        <begin position="561"/>
        <end position="571"/>
    </location>
</feature>
<proteinExistence type="predicted"/>
<dbReference type="PANTHER" id="PTHR19865">
    <property type="entry name" value="U3 SMALL NUCLEOLAR RNA INTERACTING PROTEIN 2"/>
    <property type="match status" value="1"/>
</dbReference>
<evidence type="ECO:0000313" key="7">
    <source>
        <dbReference type="EMBL" id="CCC51220.1"/>
    </source>
</evidence>
<gene>
    <name evidence="7" type="ORF">TVY486_1002730</name>
</gene>
<dbReference type="GO" id="GO:0034511">
    <property type="term" value="F:U3 snoRNA binding"/>
    <property type="evidence" value="ECO:0007669"/>
    <property type="project" value="InterPro"/>
</dbReference>
<feature type="region of interest" description="Disordered" evidence="6">
    <location>
        <begin position="661"/>
        <end position="723"/>
    </location>
</feature>
<sequence>MLSKKRAERAKAISAIALAERKKGLLRLKHRREVADESLEASSKRIRGQSSLESEDDVTLVDPFALSAEDPSAMLRAIGDHVNTRLQELDFGEDIDADLFEDKQRQLREEAEMAQGTRVRNVASEVAFFLGEQQRGQLSKNDAAAASVTQASGVTAVRVGHNSNAVTAVSSLGPDTVVLGDKTGSVYIVDLGVAAKGKELLAPRLPAAVLSLAVSDTRGLRPSQRSLFERTTADTSVTSYIAAGTADGAISVWVTETRRHMGVMTMHRSAVTGLTFRNDTLYSCSTDGTLRVWALPQMSCEDRLFGHAGSVLGIHALRRERCASVGDDGTMRFWKVDAATQQEFSASTYFDVKVVLECVVMLSDNIILCGAVNGALLVFDVGKRRPVVVREAAHGYGFTGDGTGLEREAIALQQKCNEGNHVLGSTNPNPITAVAAIPYSDLAASASYDGAVRLWHLSVSRDAGGRLTKKGEGATTQSSPAALECLISIPVHAIVTSLYFPPTGDVLVVACSKEPRLGRWVVQSRALNGAYVVPLNGDTQRAISTRSHVEHIPAQLFGFKDDEDGEGDSDSSTEAVAVPCSDSDNGCDGRVPSQNAKEDVLGCGFVNEEDANDGDLGTSLFTIGEDGQMVFDASLGSSGSGCRKGKVVGKKKRVGRGERLMSKGSAAAVEGDGDEGDAFIPAEGKKRAKVKKNVKKNNGDAAGEKGKKKKKSHPAGKRKGAKD</sequence>
<dbReference type="SMART" id="SM00320">
    <property type="entry name" value="WD40"/>
    <property type="match status" value="5"/>
</dbReference>
<feature type="region of interest" description="Disordered" evidence="6">
    <location>
        <begin position="559"/>
        <end position="593"/>
    </location>
</feature>
<evidence type="ECO:0000256" key="5">
    <source>
        <dbReference type="PROSITE-ProRule" id="PRU00221"/>
    </source>
</evidence>
<evidence type="ECO:0000256" key="1">
    <source>
        <dbReference type="ARBA" id="ARBA00004123"/>
    </source>
</evidence>
<reference evidence="7" key="1">
    <citation type="journal article" date="2012" name="Proc. Natl. Acad. Sci. U.S.A.">
        <title>Antigenic diversity is generated by distinct evolutionary mechanisms in African trypanosome species.</title>
        <authorList>
            <person name="Jackson A.P."/>
            <person name="Berry A."/>
            <person name="Aslett M."/>
            <person name="Allison H.C."/>
            <person name="Burton P."/>
            <person name="Vavrova-Anderson J."/>
            <person name="Brown R."/>
            <person name="Browne H."/>
            <person name="Corton N."/>
            <person name="Hauser H."/>
            <person name="Gamble J."/>
            <person name="Gilderthorp R."/>
            <person name="Marcello L."/>
            <person name="McQuillan J."/>
            <person name="Otto T.D."/>
            <person name="Quail M.A."/>
            <person name="Sanders M.J."/>
            <person name="van Tonder A."/>
            <person name="Ginger M.L."/>
            <person name="Field M.C."/>
            <person name="Barry J.D."/>
            <person name="Hertz-Fowler C."/>
            <person name="Berriman M."/>
        </authorList>
    </citation>
    <scope>NUCLEOTIDE SEQUENCE</scope>
    <source>
        <strain evidence="7">Y486</strain>
    </source>
</reference>
<dbReference type="VEuPathDB" id="TriTrypDB:TvY486_1002730"/>
<dbReference type="PROSITE" id="PS50294">
    <property type="entry name" value="WD_REPEATS_REGION"/>
    <property type="match status" value="1"/>
</dbReference>
<dbReference type="Gene3D" id="2.130.10.10">
    <property type="entry name" value="YVTN repeat-like/Quinoprotein amine dehydrogenase"/>
    <property type="match status" value="1"/>
</dbReference>
<feature type="compositionally biased region" description="Basic residues" evidence="6">
    <location>
        <begin position="686"/>
        <end position="695"/>
    </location>
</feature>
<dbReference type="AlphaFoldDB" id="G0U5R9"/>
<dbReference type="InterPro" id="IPR015943">
    <property type="entry name" value="WD40/YVTN_repeat-like_dom_sf"/>
</dbReference>
<evidence type="ECO:0008006" key="8">
    <source>
        <dbReference type="Google" id="ProtNLM"/>
    </source>
</evidence>
<keyword evidence="2 5" id="KW-0853">WD repeat</keyword>
<dbReference type="EMBL" id="HE573026">
    <property type="protein sequence ID" value="CCC51220.1"/>
    <property type="molecule type" value="Genomic_DNA"/>
</dbReference>
<evidence type="ECO:0000256" key="3">
    <source>
        <dbReference type="ARBA" id="ARBA00022737"/>
    </source>
</evidence>
<dbReference type="Pfam" id="PF00400">
    <property type="entry name" value="WD40"/>
    <property type="match status" value="2"/>
</dbReference>
<dbReference type="InterPro" id="IPR001680">
    <property type="entry name" value="WD40_rpt"/>
</dbReference>
<dbReference type="OMA" id="IAHNCNS"/>
<keyword evidence="3" id="KW-0677">Repeat</keyword>
<dbReference type="PANTHER" id="PTHR19865:SF0">
    <property type="entry name" value="U3 SMALL NUCLEOLAR RNA-INTERACTING PROTEIN 2"/>
    <property type="match status" value="1"/>
</dbReference>